<dbReference type="AlphaFoldDB" id="E4PG78"/>
<sequence length="389" mass="44021">MPFLGPLDLTNLWSVANPARSGIDLASPGDCPAGQSRSQQIRKRDLMQELRDAGVMLRLIYEAMKKKGIDTNAIFSRLGVDENYVYTEQLRTPHSAQMYFWQAVEDVSGDPDVGLHLGQLLPAYKGQVLEYLFLSSPTFGEGLRRAQNYQRLLSDAANTDFFIEGDDACMVLDAASDDVRRLRHFNECFVLGLITFFRSITDGNFYPSRIEFEHERAEGQDHVREVLGCDVTFGAPENRLYFPAKLLSHASPHAEPELLDLHERFASEQVARLEKKDIVGQVERIVAELLDSGEVTLDAVAERLGIKPRTLRTRLTEAETSFNQVLADFRYRLARQLLATTDESIDEIVYLTGFSEPSTFYRAFKRWSGMTPIEYRKTAQGKDAMVDAM</sequence>
<dbReference type="KEGG" id="mad:HP15_1056"/>
<evidence type="ECO:0000256" key="3">
    <source>
        <dbReference type="ARBA" id="ARBA00023163"/>
    </source>
</evidence>
<dbReference type="eggNOG" id="COG2207">
    <property type="taxonomic scope" value="Bacteria"/>
</dbReference>
<name>E4PG78_MARAH</name>
<evidence type="ECO:0000256" key="2">
    <source>
        <dbReference type="ARBA" id="ARBA00023125"/>
    </source>
</evidence>
<reference evidence="6" key="2">
    <citation type="submission" date="2010-02" db="EMBL/GenBank/DDBJ databases">
        <title>Complete genome sequence of Marinobacter adhaerens type strain (HP15).</title>
        <authorList>
            <person name="Gaerdes A.A.M."/>
            <person name="Kaeppel E."/>
            <person name="Shezad A."/>
            <person name="Seebah S."/>
            <person name="Teeling H."/>
            <person name="Yarza P."/>
            <person name="Gloeckner F.O."/>
            <person name="Ullrich M.S."/>
        </authorList>
    </citation>
    <scope>NUCLEOTIDE SEQUENCE [LARGE SCALE GENOMIC DNA]</scope>
    <source>
        <strain evidence="6">DSM 23420 / HP15</strain>
    </source>
</reference>
<gene>
    <name evidence="5" type="ordered locus">HP15_1056</name>
</gene>
<proteinExistence type="predicted"/>
<keyword evidence="2" id="KW-0238">DNA-binding</keyword>
<dbReference type="GO" id="GO:0005829">
    <property type="term" value="C:cytosol"/>
    <property type="evidence" value="ECO:0007669"/>
    <property type="project" value="TreeGrafter"/>
</dbReference>
<evidence type="ECO:0000313" key="6">
    <source>
        <dbReference type="Proteomes" id="UP000007077"/>
    </source>
</evidence>
<evidence type="ECO:0000256" key="1">
    <source>
        <dbReference type="ARBA" id="ARBA00023015"/>
    </source>
</evidence>
<reference evidence="5 6" key="1">
    <citation type="journal article" date="2010" name="Stand. Genomic Sci.">
        <title>Complete genome sequence of Marinobacter adhaerens type strain (HP15), a diatom-interacting marine microorganism.</title>
        <authorList>
            <person name="Gardes A."/>
            <person name="Kaeppel E."/>
            <person name="Shehzad A."/>
            <person name="Seebah S."/>
            <person name="Teeling H."/>
            <person name="Yarza P."/>
            <person name="Glockner F.O."/>
            <person name="Grossart H.P."/>
            <person name="Ullrich M.S."/>
        </authorList>
    </citation>
    <scope>NUCLEOTIDE SEQUENCE [LARGE SCALE GENOMIC DNA]</scope>
    <source>
        <strain evidence="6">DSM 23420 / HP15</strain>
    </source>
</reference>
<dbReference type="InterPro" id="IPR009057">
    <property type="entry name" value="Homeodomain-like_sf"/>
</dbReference>
<dbReference type="InterPro" id="IPR032687">
    <property type="entry name" value="AraC-type_N"/>
</dbReference>
<evidence type="ECO:0000313" key="5">
    <source>
        <dbReference type="EMBL" id="ADP96820.1"/>
    </source>
</evidence>
<dbReference type="STRING" id="225937.HP15_1056"/>
<keyword evidence="3" id="KW-0804">Transcription</keyword>
<dbReference type="InterPro" id="IPR020449">
    <property type="entry name" value="Tscrpt_reg_AraC-type_HTH"/>
</dbReference>
<organism evidence="5 6">
    <name type="scientific">Marinobacter adhaerens (strain DSM 23420 / HP15)</name>
    <dbReference type="NCBI Taxonomy" id="225937"/>
    <lineage>
        <taxon>Bacteria</taxon>
        <taxon>Pseudomonadati</taxon>
        <taxon>Pseudomonadota</taxon>
        <taxon>Gammaproteobacteria</taxon>
        <taxon>Pseudomonadales</taxon>
        <taxon>Marinobacteraceae</taxon>
        <taxon>Marinobacter</taxon>
    </lineage>
</organism>
<protein>
    <submittedName>
        <fullName evidence="5">Transcriptional regulator, AraC family protein</fullName>
    </submittedName>
</protein>
<dbReference type="Proteomes" id="UP000007077">
    <property type="component" value="Chromosome"/>
</dbReference>
<dbReference type="EMBL" id="CP001978">
    <property type="protein sequence ID" value="ADP96820.1"/>
    <property type="molecule type" value="Genomic_DNA"/>
</dbReference>
<dbReference type="PATRIC" id="fig|225937.3.peg.1060"/>
<dbReference type="SMART" id="SM00342">
    <property type="entry name" value="HTH_ARAC"/>
    <property type="match status" value="1"/>
</dbReference>
<dbReference type="PRINTS" id="PR00032">
    <property type="entry name" value="HTHARAC"/>
</dbReference>
<dbReference type="PANTHER" id="PTHR47894">
    <property type="entry name" value="HTH-TYPE TRANSCRIPTIONAL REGULATOR GADX"/>
    <property type="match status" value="1"/>
</dbReference>
<dbReference type="Pfam" id="PF12833">
    <property type="entry name" value="HTH_18"/>
    <property type="match status" value="1"/>
</dbReference>
<dbReference type="SUPFAM" id="SSF46689">
    <property type="entry name" value="Homeodomain-like"/>
    <property type="match status" value="1"/>
</dbReference>
<accession>E4PG78</accession>
<dbReference type="Gene3D" id="1.10.10.60">
    <property type="entry name" value="Homeodomain-like"/>
    <property type="match status" value="1"/>
</dbReference>
<keyword evidence="1" id="KW-0805">Transcription regulation</keyword>
<dbReference type="GO" id="GO:0003700">
    <property type="term" value="F:DNA-binding transcription factor activity"/>
    <property type="evidence" value="ECO:0007669"/>
    <property type="project" value="InterPro"/>
</dbReference>
<evidence type="ECO:0000259" key="4">
    <source>
        <dbReference type="PROSITE" id="PS01124"/>
    </source>
</evidence>
<dbReference type="PANTHER" id="PTHR47894:SF1">
    <property type="entry name" value="HTH-TYPE TRANSCRIPTIONAL REGULATOR VQSM"/>
    <property type="match status" value="1"/>
</dbReference>
<dbReference type="GO" id="GO:0000976">
    <property type="term" value="F:transcription cis-regulatory region binding"/>
    <property type="evidence" value="ECO:0007669"/>
    <property type="project" value="TreeGrafter"/>
</dbReference>
<dbReference type="InterPro" id="IPR018060">
    <property type="entry name" value="HTH_AraC"/>
</dbReference>
<dbReference type="HOGENOM" id="CLU_047522_1_1_6"/>
<dbReference type="Pfam" id="PF12625">
    <property type="entry name" value="Arabinose_bd"/>
    <property type="match status" value="1"/>
</dbReference>
<dbReference type="PROSITE" id="PS01124">
    <property type="entry name" value="HTH_ARAC_FAMILY_2"/>
    <property type="match status" value="1"/>
</dbReference>
<feature type="domain" description="HTH araC/xylS-type" evidence="4">
    <location>
        <begin position="280"/>
        <end position="378"/>
    </location>
</feature>